<feature type="domain" description="Amino acid transporter transmembrane" evidence="8">
    <location>
        <begin position="60"/>
        <end position="461"/>
    </location>
</feature>
<evidence type="ECO:0000256" key="2">
    <source>
        <dbReference type="ARBA" id="ARBA00008066"/>
    </source>
</evidence>
<dbReference type="InterPro" id="IPR013057">
    <property type="entry name" value="AA_transpt_TM"/>
</dbReference>
<keyword evidence="4 7" id="KW-1133">Transmembrane helix</keyword>
<comment type="similarity">
    <text evidence="2">Belongs to the amino acid/polyamine transporter 2 family.</text>
</comment>
<accession>A0A316UIG6</accession>
<feature type="transmembrane region" description="Helical" evidence="7">
    <location>
        <begin position="256"/>
        <end position="277"/>
    </location>
</feature>
<evidence type="ECO:0000256" key="1">
    <source>
        <dbReference type="ARBA" id="ARBA00004141"/>
    </source>
</evidence>
<feature type="transmembrane region" description="Helical" evidence="7">
    <location>
        <begin position="289"/>
        <end position="313"/>
    </location>
</feature>
<evidence type="ECO:0000256" key="4">
    <source>
        <dbReference type="ARBA" id="ARBA00022989"/>
    </source>
</evidence>
<dbReference type="Pfam" id="PF01490">
    <property type="entry name" value="Aa_trans"/>
    <property type="match status" value="1"/>
</dbReference>
<feature type="transmembrane region" description="Helical" evidence="7">
    <location>
        <begin position="401"/>
        <end position="425"/>
    </location>
</feature>
<dbReference type="PANTHER" id="PTHR22950">
    <property type="entry name" value="AMINO ACID TRANSPORTER"/>
    <property type="match status" value="1"/>
</dbReference>
<dbReference type="RefSeq" id="XP_025359622.1">
    <property type="nucleotide sequence ID" value="XM_025508676.1"/>
</dbReference>
<evidence type="ECO:0000256" key="6">
    <source>
        <dbReference type="SAM" id="MobiDB-lite"/>
    </source>
</evidence>
<keyword evidence="3 7" id="KW-0812">Transmembrane</keyword>
<reference evidence="9 10" key="1">
    <citation type="journal article" date="2018" name="Mol. Biol. Evol.">
        <title>Broad Genomic Sampling Reveals a Smut Pathogenic Ancestry of the Fungal Clade Ustilaginomycotina.</title>
        <authorList>
            <person name="Kijpornyongpan T."/>
            <person name="Mondo S.J."/>
            <person name="Barry K."/>
            <person name="Sandor L."/>
            <person name="Lee J."/>
            <person name="Lipzen A."/>
            <person name="Pangilinan J."/>
            <person name="LaButti K."/>
            <person name="Hainaut M."/>
            <person name="Henrissat B."/>
            <person name="Grigoriev I.V."/>
            <person name="Spatafora J.W."/>
            <person name="Aime M.C."/>
        </authorList>
    </citation>
    <scope>NUCLEOTIDE SEQUENCE [LARGE SCALE GENOMIC DNA]</scope>
    <source>
        <strain evidence="9 10">MCA 5214</strain>
    </source>
</reference>
<feature type="transmembrane region" description="Helical" evidence="7">
    <location>
        <begin position="66"/>
        <end position="85"/>
    </location>
</feature>
<keyword evidence="10" id="KW-1185">Reference proteome</keyword>
<dbReference type="Proteomes" id="UP000245884">
    <property type="component" value="Unassembled WGS sequence"/>
</dbReference>
<keyword evidence="5 7" id="KW-0472">Membrane</keyword>
<feature type="transmembrane region" description="Helical" evidence="7">
    <location>
        <begin position="91"/>
        <end position="113"/>
    </location>
</feature>
<evidence type="ECO:0000256" key="7">
    <source>
        <dbReference type="SAM" id="Phobius"/>
    </source>
</evidence>
<dbReference type="GeneID" id="37030499"/>
<dbReference type="STRING" id="1569628.A0A316UIG6"/>
<feature type="transmembrane region" description="Helical" evidence="7">
    <location>
        <begin position="377"/>
        <end position="395"/>
    </location>
</feature>
<feature type="transmembrane region" description="Helical" evidence="7">
    <location>
        <begin position="145"/>
        <end position="166"/>
    </location>
</feature>
<sequence>MSFPTTPSEDKKDGLASSSPEVHERQILGYVDEADSVDDATVAFANLVDEEKDHDIKLRTMGWKKAAILLFGEQVCLAIMAQSWSFSVLGWGPAMVTTILSGVFFWITSYTMWRFIMKHPHCRDICDIGYLLFGKSRIAYELSGLMLVCNNVLLIGFHVLTAAKIFNTLTDHSLCTVSFSVIGTVIGIVFSLPRTLNHVSMMSVVSAIAMAIAILLFLIFAGIESNPALGYGGEWPTLGPVKTYGLPKAGTTFVEIMVAVLNITFLWVPQLLFPSFIAEMKRPQDFPKALSALAIASFVLFIVPAAIGFALLGQYSTAPAFGSLQETYKKASFAFAIVPTIIIGVIYSNVTAKYIYRRIMGNSPHQHRNTVKGWAPWVLLDVAIWGISFIFASIIPSMGDFLGLIGALFDSFFGFIFWGVAYYHLHKGNYFNGPLRSANTVFHVLTIAVGLFLLGPGLYASVEAIKLDYSGATRPAFSCNNLAL</sequence>
<dbReference type="PANTHER" id="PTHR22950:SF567">
    <property type="entry name" value="AMINO ACID TRANSPORTER TRANSMEMBRANE DOMAIN-CONTAINING PROTEIN"/>
    <property type="match status" value="1"/>
</dbReference>
<evidence type="ECO:0000256" key="3">
    <source>
        <dbReference type="ARBA" id="ARBA00022692"/>
    </source>
</evidence>
<proteinExistence type="inferred from homology"/>
<dbReference type="GO" id="GO:0016020">
    <property type="term" value="C:membrane"/>
    <property type="evidence" value="ECO:0007669"/>
    <property type="project" value="UniProtKB-SubCell"/>
</dbReference>
<dbReference type="AlphaFoldDB" id="A0A316UIG6"/>
<evidence type="ECO:0000313" key="9">
    <source>
        <dbReference type="EMBL" id="PWN25010.1"/>
    </source>
</evidence>
<dbReference type="EMBL" id="KZ819678">
    <property type="protein sequence ID" value="PWN25010.1"/>
    <property type="molecule type" value="Genomic_DNA"/>
</dbReference>
<dbReference type="OrthoDB" id="294730at2759"/>
<comment type="subcellular location">
    <subcellularLocation>
        <location evidence="1">Membrane</location>
        <topology evidence="1">Multi-pass membrane protein</topology>
    </subcellularLocation>
</comment>
<feature type="transmembrane region" description="Helical" evidence="7">
    <location>
        <begin position="172"/>
        <end position="192"/>
    </location>
</feature>
<feature type="region of interest" description="Disordered" evidence="6">
    <location>
        <begin position="1"/>
        <end position="21"/>
    </location>
</feature>
<evidence type="ECO:0000256" key="5">
    <source>
        <dbReference type="ARBA" id="ARBA00023136"/>
    </source>
</evidence>
<gene>
    <name evidence="9" type="ORF">BDZ90DRAFT_265731</name>
</gene>
<feature type="transmembrane region" description="Helical" evidence="7">
    <location>
        <begin position="204"/>
        <end position="223"/>
    </location>
</feature>
<protein>
    <recommendedName>
        <fullName evidence="8">Amino acid transporter transmembrane domain-containing protein</fullName>
    </recommendedName>
</protein>
<evidence type="ECO:0000313" key="10">
    <source>
        <dbReference type="Proteomes" id="UP000245884"/>
    </source>
</evidence>
<feature type="transmembrane region" description="Helical" evidence="7">
    <location>
        <begin position="437"/>
        <end position="459"/>
    </location>
</feature>
<evidence type="ECO:0000259" key="8">
    <source>
        <dbReference type="Pfam" id="PF01490"/>
    </source>
</evidence>
<organism evidence="9 10">
    <name type="scientific">Jaminaea rosea</name>
    <dbReference type="NCBI Taxonomy" id="1569628"/>
    <lineage>
        <taxon>Eukaryota</taxon>
        <taxon>Fungi</taxon>
        <taxon>Dikarya</taxon>
        <taxon>Basidiomycota</taxon>
        <taxon>Ustilaginomycotina</taxon>
        <taxon>Exobasidiomycetes</taxon>
        <taxon>Microstromatales</taxon>
        <taxon>Microstromatales incertae sedis</taxon>
        <taxon>Jaminaea</taxon>
    </lineage>
</organism>
<feature type="transmembrane region" description="Helical" evidence="7">
    <location>
        <begin position="333"/>
        <end position="356"/>
    </location>
</feature>
<dbReference type="GO" id="GO:0015179">
    <property type="term" value="F:L-amino acid transmembrane transporter activity"/>
    <property type="evidence" value="ECO:0007669"/>
    <property type="project" value="TreeGrafter"/>
</dbReference>
<name>A0A316UIG6_9BASI</name>